<accession>A0A5C6D894</accession>
<organism evidence="2 3">
    <name type="scientific">Novipirellula artificiosorum</name>
    <dbReference type="NCBI Taxonomy" id="2528016"/>
    <lineage>
        <taxon>Bacteria</taxon>
        <taxon>Pseudomonadati</taxon>
        <taxon>Planctomycetota</taxon>
        <taxon>Planctomycetia</taxon>
        <taxon>Pirellulales</taxon>
        <taxon>Pirellulaceae</taxon>
        <taxon>Novipirellula</taxon>
    </lineage>
</organism>
<dbReference type="AlphaFoldDB" id="A0A5C6D894"/>
<dbReference type="Gene3D" id="3.40.720.10">
    <property type="entry name" value="Alkaline Phosphatase, subunit A"/>
    <property type="match status" value="1"/>
</dbReference>
<comment type="caution">
    <text evidence="2">The sequence shown here is derived from an EMBL/GenBank/DDBJ whole genome shotgun (WGS) entry which is preliminary data.</text>
</comment>
<dbReference type="SUPFAM" id="SSF53649">
    <property type="entry name" value="Alkaline phosphatase-like"/>
    <property type="match status" value="1"/>
</dbReference>
<dbReference type="EMBL" id="SJPV01000013">
    <property type="protein sequence ID" value="TWU32325.1"/>
    <property type="molecule type" value="Genomic_DNA"/>
</dbReference>
<protein>
    <recommendedName>
        <fullName evidence="1">N-sulphoglucosamine sulphohydrolase C-terminal domain-containing protein</fullName>
    </recommendedName>
</protein>
<evidence type="ECO:0000313" key="3">
    <source>
        <dbReference type="Proteomes" id="UP000319143"/>
    </source>
</evidence>
<gene>
    <name evidence="2" type="ORF">Poly41_58110</name>
</gene>
<reference evidence="2 3" key="1">
    <citation type="submission" date="2019-02" db="EMBL/GenBank/DDBJ databases">
        <title>Deep-cultivation of Planctomycetes and their phenomic and genomic characterization uncovers novel biology.</title>
        <authorList>
            <person name="Wiegand S."/>
            <person name="Jogler M."/>
            <person name="Boedeker C."/>
            <person name="Pinto D."/>
            <person name="Vollmers J."/>
            <person name="Rivas-Marin E."/>
            <person name="Kohn T."/>
            <person name="Peeters S.H."/>
            <person name="Heuer A."/>
            <person name="Rast P."/>
            <person name="Oberbeckmann S."/>
            <person name="Bunk B."/>
            <person name="Jeske O."/>
            <person name="Meyerdierks A."/>
            <person name="Storesund J.E."/>
            <person name="Kallscheuer N."/>
            <person name="Luecker S."/>
            <person name="Lage O.M."/>
            <person name="Pohl T."/>
            <person name="Merkel B.J."/>
            <person name="Hornburger P."/>
            <person name="Mueller R.-W."/>
            <person name="Bruemmer F."/>
            <person name="Labrenz M."/>
            <person name="Spormann A.M."/>
            <person name="Op Den Camp H."/>
            <person name="Overmann J."/>
            <person name="Amann R."/>
            <person name="Jetten M.S.M."/>
            <person name="Mascher T."/>
            <person name="Medema M.H."/>
            <person name="Devos D.P."/>
            <person name="Kaster A.-K."/>
            <person name="Ovreas L."/>
            <person name="Rohde M."/>
            <person name="Galperin M.Y."/>
            <person name="Jogler C."/>
        </authorList>
    </citation>
    <scope>NUCLEOTIDE SEQUENCE [LARGE SCALE GENOMIC DNA]</scope>
    <source>
        <strain evidence="2 3">Poly41</strain>
    </source>
</reference>
<sequence>MKHHYNPAHFGIRTKQWKLIFFYGVDEKPGKGAAPTPPAWELYDVKSDPLEMNNLYGDPQYTDIAAQLKEQLKATRAEVKDSDADYAHVAGIISRHWEGGEEEAIRLSHKAARNLINNKRQKGETE</sequence>
<proteinExistence type="predicted"/>
<dbReference type="InterPro" id="IPR017850">
    <property type="entry name" value="Alkaline_phosphatase_core_sf"/>
</dbReference>
<dbReference type="InterPro" id="IPR032506">
    <property type="entry name" value="SGSH_C"/>
</dbReference>
<dbReference type="Proteomes" id="UP000319143">
    <property type="component" value="Unassembled WGS sequence"/>
</dbReference>
<evidence type="ECO:0000313" key="2">
    <source>
        <dbReference type="EMBL" id="TWU32325.1"/>
    </source>
</evidence>
<name>A0A5C6D894_9BACT</name>
<dbReference type="Pfam" id="PF16347">
    <property type="entry name" value="SGSH_C"/>
    <property type="match status" value="1"/>
</dbReference>
<keyword evidence="3" id="KW-1185">Reference proteome</keyword>
<feature type="domain" description="N-sulphoglucosamine sulphohydrolase C-terminal" evidence="1">
    <location>
        <begin position="3"/>
        <end position="77"/>
    </location>
</feature>
<evidence type="ECO:0000259" key="1">
    <source>
        <dbReference type="Pfam" id="PF16347"/>
    </source>
</evidence>